<protein>
    <recommendedName>
        <fullName evidence="4">DUF3558 domain-containing protein</fullName>
    </recommendedName>
</protein>
<evidence type="ECO:0008006" key="4">
    <source>
        <dbReference type="Google" id="ProtNLM"/>
    </source>
</evidence>
<organism evidence="2 3">
    <name type="scientific">Candidatus Nitrospira nitrosa</name>
    <dbReference type="NCBI Taxonomy" id="1742972"/>
    <lineage>
        <taxon>Bacteria</taxon>
        <taxon>Pseudomonadati</taxon>
        <taxon>Nitrospirota</taxon>
        <taxon>Nitrospiria</taxon>
        <taxon>Nitrospirales</taxon>
        <taxon>Nitrospiraceae</taxon>
        <taxon>Nitrospira</taxon>
    </lineage>
</organism>
<evidence type="ECO:0000313" key="3">
    <source>
        <dbReference type="Proteomes" id="UP000199032"/>
    </source>
</evidence>
<sequence>MDFVVFRCIGRVVLCLIPVMAVSLPVGAAPPGLNPCALVTTAEVEQVIGKLRGTPKGETLADAKSCTYEFTNGQDEFEVWIGPGDAFALMRKDAKKPVSVGGFGEEAYMERGRLDLGSLELTMRKGAVLAQLSIREGAGDEAKLKALAQKAVGRM</sequence>
<accession>A0A0S4LL02</accession>
<keyword evidence="1" id="KW-0732">Signal</keyword>
<evidence type="ECO:0000256" key="1">
    <source>
        <dbReference type="SAM" id="SignalP"/>
    </source>
</evidence>
<keyword evidence="3" id="KW-1185">Reference proteome</keyword>
<dbReference type="Proteomes" id="UP000199032">
    <property type="component" value="Unassembled WGS sequence"/>
</dbReference>
<dbReference type="EMBL" id="CZQA01000011">
    <property type="protein sequence ID" value="CUS38259.1"/>
    <property type="molecule type" value="Genomic_DNA"/>
</dbReference>
<name>A0A0S4LL02_9BACT</name>
<dbReference type="OrthoDB" id="4762636at2"/>
<feature type="signal peptide" evidence="1">
    <location>
        <begin position="1"/>
        <end position="28"/>
    </location>
</feature>
<dbReference type="RefSeq" id="WP_090750705.1">
    <property type="nucleotide sequence ID" value="NZ_CZQA01000011.1"/>
</dbReference>
<gene>
    <name evidence="2" type="ORF">COMA1_50007</name>
</gene>
<reference evidence="2 3" key="1">
    <citation type="submission" date="2015-10" db="EMBL/GenBank/DDBJ databases">
        <authorList>
            <person name="Gilbert D.G."/>
        </authorList>
    </citation>
    <scope>NUCLEOTIDE SEQUENCE [LARGE SCALE GENOMIC DNA]</scope>
    <source>
        <strain evidence="2">COMA1</strain>
    </source>
</reference>
<dbReference type="AlphaFoldDB" id="A0A0S4LL02"/>
<proteinExistence type="predicted"/>
<dbReference type="STRING" id="1742972.COMA1_50007"/>
<feature type="chain" id="PRO_5006624069" description="DUF3558 domain-containing protein" evidence="1">
    <location>
        <begin position="29"/>
        <end position="155"/>
    </location>
</feature>
<evidence type="ECO:0000313" key="2">
    <source>
        <dbReference type="EMBL" id="CUS38259.1"/>
    </source>
</evidence>